<gene>
    <name evidence="13" type="ORF">D1Z90_01170</name>
</gene>
<evidence type="ECO:0000256" key="2">
    <source>
        <dbReference type="ARBA" id="ARBA00011233"/>
    </source>
</evidence>
<dbReference type="EMBL" id="QZCH01000001">
    <property type="protein sequence ID" value="RJG51375.1"/>
    <property type="molecule type" value="Genomic_DNA"/>
</dbReference>
<organism evidence="13 14">
    <name type="scientific">Motilimonas pumila</name>
    <dbReference type="NCBI Taxonomy" id="2303987"/>
    <lineage>
        <taxon>Bacteria</taxon>
        <taxon>Pseudomonadati</taxon>
        <taxon>Pseudomonadota</taxon>
        <taxon>Gammaproteobacteria</taxon>
        <taxon>Alteromonadales</taxon>
        <taxon>Alteromonadales genera incertae sedis</taxon>
        <taxon>Motilimonas</taxon>
    </lineage>
</organism>
<dbReference type="InterPro" id="IPR033900">
    <property type="entry name" value="Gram_neg_porin_domain"/>
</dbReference>
<dbReference type="OrthoDB" id="8173690at2"/>
<keyword evidence="8" id="KW-0626">Porin</keyword>
<dbReference type="GO" id="GO:0046930">
    <property type="term" value="C:pore complex"/>
    <property type="evidence" value="ECO:0007669"/>
    <property type="project" value="UniProtKB-KW"/>
</dbReference>
<evidence type="ECO:0000313" key="14">
    <source>
        <dbReference type="Proteomes" id="UP000283255"/>
    </source>
</evidence>
<evidence type="ECO:0000256" key="5">
    <source>
        <dbReference type="ARBA" id="ARBA00022692"/>
    </source>
</evidence>
<dbReference type="GO" id="GO:0006811">
    <property type="term" value="P:monoatomic ion transport"/>
    <property type="evidence" value="ECO:0007669"/>
    <property type="project" value="UniProtKB-KW"/>
</dbReference>
<comment type="subcellular location">
    <subcellularLocation>
        <location evidence="1">Cell outer membrane</location>
        <topology evidence="1">Multi-pass membrane protein</topology>
    </subcellularLocation>
</comment>
<sequence length="319" mass="34963">MKKTILATTVFAALSAPAMAMEPWELYGTANISIGQNSADSYTDADGNKVGSEDEMRVESHTSKFGLKGGVEISEALAAIYKLEFGIDTTNGSKDNIKGRNQYAGLQGNFGQVVIGRNDTAFKTAKGKIDLFSDYEGDMKHTFKGNQRADQTLTYALPKLSGFFGKATYVAEQDEDQDGENGFALNIGYGDAKLKKTNFYLAAAYQDKIAGYDGWRLAAAGSLYNFKLGAIYQQLEDQDKVDRDSWLLSAGYSAGNWFPKIQYSVQEVGGNDYNDVFSVGVDYKLHKKTKLFAYWTGNDFDSNGKSDLSTIALGIKHSF</sequence>
<dbReference type="Proteomes" id="UP000283255">
    <property type="component" value="Unassembled WGS sequence"/>
</dbReference>
<dbReference type="InterPro" id="IPR002299">
    <property type="entry name" value="Porin_Neis"/>
</dbReference>
<feature type="domain" description="Porin" evidence="12">
    <location>
        <begin position="7"/>
        <end position="295"/>
    </location>
</feature>
<name>A0A418YK81_9GAMM</name>
<evidence type="ECO:0000256" key="11">
    <source>
        <dbReference type="SAM" id="SignalP"/>
    </source>
</evidence>
<evidence type="ECO:0000256" key="8">
    <source>
        <dbReference type="ARBA" id="ARBA00023114"/>
    </source>
</evidence>
<keyword evidence="4" id="KW-1134">Transmembrane beta strand</keyword>
<keyword evidence="3" id="KW-0813">Transport</keyword>
<keyword evidence="6 11" id="KW-0732">Signal</keyword>
<dbReference type="PANTHER" id="PTHR34501:SF9">
    <property type="entry name" value="MAJOR OUTER MEMBRANE PROTEIN P.IA"/>
    <property type="match status" value="1"/>
</dbReference>
<dbReference type="PANTHER" id="PTHR34501">
    <property type="entry name" value="PROTEIN YDDL-RELATED"/>
    <property type="match status" value="1"/>
</dbReference>
<feature type="chain" id="PRO_5018969401" evidence="11">
    <location>
        <begin position="21"/>
        <end position="319"/>
    </location>
</feature>
<dbReference type="CDD" id="cd00342">
    <property type="entry name" value="gram_neg_porins"/>
    <property type="match status" value="1"/>
</dbReference>
<dbReference type="AlphaFoldDB" id="A0A418YK81"/>
<keyword evidence="10" id="KW-0998">Cell outer membrane</keyword>
<dbReference type="InterPro" id="IPR023614">
    <property type="entry name" value="Porin_dom_sf"/>
</dbReference>
<comment type="caution">
    <text evidence="13">The sequence shown here is derived from an EMBL/GenBank/DDBJ whole genome shotgun (WGS) entry which is preliminary data.</text>
</comment>
<protein>
    <submittedName>
        <fullName evidence="13">Porin</fullName>
    </submittedName>
</protein>
<evidence type="ECO:0000256" key="7">
    <source>
        <dbReference type="ARBA" id="ARBA00023065"/>
    </source>
</evidence>
<evidence type="ECO:0000256" key="6">
    <source>
        <dbReference type="ARBA" id="ARBA00022729"/>
    </source>
</evidence>
<feature type="signal peptide" evidence="11">
    <location>
        <begin position="1"/>
        <end position="20"/>
    </location>
</feature>
<dbReference type="SUPFAM" id="SSF56935">
    <property type="entry name" value="Porins"/>
    <property type="match status" value="1"/>
</dbReference>
<dbReference type="Gene3D" id="2.40.160.10">
    <property type="entry name" value="Porin"/>
    <property type="match status" value="1"/>
</dbReference>
<dbReference type="RefSeq" id="WP_119908923.1">
    <property type="nucleotide sequence ID" value="NZ_QZCH01000001.1"/>
</dbReference>
<comment type="subunit">
    <text evidence="2">Homotrimer.</text>
</comment>
<keyword evidence="9" id="KW-0472">Membrane</keyword>
<reference evidence="13 14" key="1">
    <citation type="submission" date="2018-09" db="EMBL/GenBank/DDBJ databases">
        <authorList>
            <person name="Wang F."/>
        </authorList>
    </citation>
    <scope>NUCLEOTIDE SEQUENCE [LARGE SCALE GENOMIC DNA]</scope>
    <source>
        <strain evidence="13 14">PLHSC7-2</strain>
    </source>
</reference>
<evidence type="ECO:0000256" key="4">
    <source>
        <dbReference type="ARBA" id="ARBA00022452"/>
    </source>
</evidence>
<evidence type="ECO:0000256" key="3">
    <source>
        <dbReference type="ARBA" id="ARBA00022448"/>
    </source>
</evidence>
<dbReference type="PRINTS" id="PR00184">
    <property type="entry name" value="NEISSPPORIN"/>
</dbReference>
<dbReference type="GO" id="GO:0015288">
    <property type="term" value="F:porin activity"/>
    <property type="evidence" value="ECO:0007669"/>
    <property type="project" value="UniProtKB-KW"/>
</dbReference>
<keyword evidence="5" id="KW-0812">Transmembrane</keyword>
<evidence type="ECO:0000256" key="1">
    <source>
        <dbReference type="ARBA" id="ARBA00004571"/>
    </source>
</evidence>
<proteinExistence type="predicted"/>
<evidence type="ECO:0000259" key="12">
    <source>
        <dbReference type="Pfam" id="PF13609"/>
    </source>
</evidence>
<evidence type="ECO:0000256" key="9">
    <source>
        <dbReference type="ARBA" id="ARBA00023136"/>
    </source>
</evidence>
<keyword evidence="7" id="KW-0406">Ion transport</keyword>
<keyword evidence="14" id="KW-1185">Reference proteome</keyword>
<evidence type="ECO:0000313" key="13">
    <source>
        <dbReference type="EMBL" id="RJG51375.1"/>
    </source>
</evidence>
<evidence type="ECO:0000256" key="10">
    <source>
        <dbReference type="ARBA" id="ARBA00023237"/>
    </source>
</evidence>
<dbReference type="InterPro" id="IPR050298">
    <property type="entry name" value="Gram-neg_bact_OMP"/>
</dbReference>
<dbReference type="GO" id="GO:0009279">
    <property type="term" value="C:cell outer membrane"/>
    <property type="evidence" value="ECO:0007669"/>
    <property type="project" value="UniProtKB-SubCell"/>
</dbReference>
<accession>A0A418YK81</accession>
<reference evidence="13 14" key="2">
    <citation type="submission" date="2019-01" db="EMBL/GenBank/DDBJ databases">
        <title>Motilimonas pumilus sp. nov., isolated from the gut of sea cucumber (Apostichopus japonicus).</title>
        <authorList>
            <person name="Wang F.-Q."/>
            <person name="Ren L.-H."/>
            <person name="Lin Y.-W."/>
            <person name="Sun G.-H."/>
            <person name="Du Z.-J."/>
            <person name="Zhao J.-X."/>
            <person name="Liu X.-J."/>
            <person name="Liu L.-J."/>
        </authorList>
    </citation>
    <scope>NUCLEOTIDE SEQUENCE [LARGE SCALE GENOMIC DNA]</scope>
    <source>
        <strain evidence="13 14">PLHSC7-2</strain>
    </source>
</reference>
<dbReference type="Pfam" id="PF13609">
    <property type="entry name" value="Porin_4"/>
    <property type="match status" value="1"/>
</dbReference>